<dbReference type="Proteomes" id="UP000042527">
    <property type="component" value="Unassembled WGS sequence"/>
</dbReference>
<name>A0A0B7GUP4_TREPH</name>
<keyword evidence="2" id="KW-1185">Reference proteome</keyword>
<dbReference type="EMBL" id="CDNC01000002">
    <property type="protein sequence ID" value="CEM60685.1"/>
    <property type="molecule type" value="Genomic_DNA"/>
</dbReference>
<evidence type="ECO:0000313" key="2">
    <source>
        <dbReference type="Proteomes" id="UP000042527"/>
    </source>
</evidence>
<organism evidence="1 2">
    <name type="scientific">Treponema phagedenis</name>
    <dbReference type="NCBI Taxonomy" id="162"/>
    <lineage>
        <taxon>Bacteria</taxon>
        <taxon>Pseudomonadati</taxon>
        <taxon>Spirochaetota</taxon>
        <taxon>Spirochaetia</taxon>
        <taxon>Spirochaetales</taxon>
        <taxon>Treponemataceae</taxon>
        <taxon>Treponema</taxon>
    </lineage>
</organism>
<accession>A0A0B7GUP4</accession>
<sequence>MITRLVFNSLLQIVKKFIKKESDTTVSFCHPWQNETCEFENSEYAVVVFKLNSVWNHGRPCPF</sequence>
<evidence type="ECO:0000313" key="1">
    <source>
        <dbReference type="EMBL" id="CEM60685.1"/>
    </source>
</evidence>
<dbReference type="AlphaFoldDB" id="A0A0B7GUP4"/>
<gene>
    <name evidence="1" type="ORF">TPHV1_100005</name>
</gene>
<proteinExistence type="predicted"/>
<reference evidence="2" key="1">
    <citation type="submission" date="2015-01" db="EMBL/GenBank/DDBJ databases">
        <authorList>
            <person name="Manzoor Shahid"/>
            <person name="Zubair Saima"/>
        </authorList>
    </citation>
    <scope>NUCLEOTIDE SEQUENCE [LARGE SCALE GENOMIC DNA]</scope>
    <source>
        <strain evidence="2">V1</strain>
    </source>
</reference>
<protein>
    <submittedName>
        <fullName evidence="1">Uncharacterized protein</fullName>
    </submittedName>
</protein>